<dbReference type="eggNOG" id="COG1196">
    <property type="taxonomic scope" value="Bacteria"/>
</dbReference>
<comment type="caution">
    <text evidence="4">The sequence shown here is derived from an EMBL/GenBank/DDBJ whole genome shotgun (WGS) entry which is preliminary data.</text>
</comment>
<organism evidence="4 5">
    <name type="scientific">Massilia timonae CCUG 45783</name>
    <dbReference type="NCBI Taxonomy" id="883126"/>
    <lineage>
        <taxon>Bacteria</taxon>
        <taxon>Pseudomonadati</taxon>
        <taxon>Pseudomonadota</taxon>
        <taxon>Betaproteobacteria</taxon>
        <taxon>Burkholderiales</taxon>
        <taxon>Oxalobacteraceae</taxon>
        <taxon>Telluria group</taxon>
        <taxon>Massilia</taxon>
    </lineage>
</organism>
<feature type="region of interest" description="Disordered" evidence="2">
    <location>
        <begin position="293"/>
        <end position="359"/>
    </location>
</feature>
<keyword evidence="1" id="KW-0175">Coiled coil</keyword>
<feature type="compositionally biased region" description="Basic and acidic residues" evidence="2">
    <location>
        <begin position="311"/>
        <end position="324"/>
    </location>
</feature>
<name>K9D6V4_9BURK</name>
<keyword evidence="5" id="KW-1185">Reference proteome</keyword>
<dbReference type="InterPro" id="IPR021104">
    <property type="entry name" value="KfrA_DNA-bd_N"/>
</dbReference>
<dbReference type="Pfam" id="PF11740">
    <property type="entry name" value="KfrA_N"/>
    <property type="match status" value="1"/>
</dbReference>
<accession>K9D6V4</accession>
<evidence type="ECO:0000256" key="1">
    <source>
        <dbReference type="SAM" id="Coils"/>
    </source>
</evidence>
<reference evidence="4 5" key="1">
    <citation type="submission" date="2012-09" db="EMBL/GenBank/DDBJ databases">
        <title>The Genome Sequence of Massilia timonae CCUG 45783.</title>
        <authorList>
            <consortium name="The Broad Institute Genome Sequencing Platform"/>
            <person name="Earl A."/>
            <person name="Ward D."/>
            <person name="Feldgarden M."/>
            <person name="Gevers D."/>
            <person name="Huys G."/>
            <person name="Walker B."/>
            <person name="Young S.K."/>
            <person name="Zeng Q."/>
            <person name="Gargeya S."/>
            <person name="Fitzgerald M."/>
            <person name="Haas B."/>
            <person name="Abouelleil A."/>
            <person name="Alvarado L."/>
            <person name="Arachchi H.M."/>
            <person name="Berlin A.M."/>
            <person name="Chapman S.B."/>
            <person name="Goldberg J."/>
            <person name="Griggs A."/>
            <person name="Gujja S."/>
            <person name="Hansen M."/>
            <person name="Howarth C."/>
            <person name="Imamovic A."/>
            <person name="Larimer J."/>
            <person name="McCowen C."/>
            <person name="Montmayeur A."/>
            <person name="Murphy C."/>
            <person name="Neiman D."/>
            <person name="Pearson M."/>
            <person name="Priest M."/>
            <person name="Roberts A."/>
            <person name="Saif S."/>
            <person name="Shea T."/>
            <person name="Sisk P."/>
            <person name="Sykes S."/>
            <person name="Wortman J."/>
            <person name="Nusbaum C."/>
            <person name="Birren B."/>
        </authorList>
    </citation>
    <scope>NUCLEOTIDE SEQUENCE [LARGE SCALE GENOMIC DNA]</scope>
    <source>
        <strain evidence="4 5">CCUG 45783</strain>
    </source>
</reference>
<evidence type="ECO:0000313" key="5">
    <source>
        <dbReference type="Proteomes" id="UP000009874"/>
    </source>
</evidence>
<dbReference type="AlphaFoldDB" id="K9D6V4"/>
<dbReference type="Proteomes" id="UP000009874">
    <property type="component" value="Unassembled WGS sequence"/>
</dbReference>
<evidence type="ECO:0000256" key="2">
    <source>
        <dbReference type="SAM" id="MobiDB-lite"/>
    </source>
</evidence>
<dbReference type="PATRIC" id="fig|883126.3.peg.4877"/>
<proteinExistence type="predicted"/>
<dbReference type="RefSeq" id="WP_005670865.1">
    <property type="nucleotide sequence ID" value="NZ_JH992926.1"/>
</dbReference>
<dbReference type="HOGENOM" id="CLU_055777_0_0_4"/>
<sequence length="359" mass="40343">MLGNSQVTHSIQEDIEELRHRYPRTADLYREACTTMFFRYGITPTANSLYQLVRKGSMSVPTQALRDFWSELRKRARVDLQHVDLPDQVKETGGRLISEIWTMAREAANAQVLEIKQSSLVELAAARAEKVQLEHQAAQLSASLSETKGQVAAVEAAMGTLQEELSASRANQLKASSELTDAYANLQRVREQVDTMAEAHAEEINMVTGRIVQAEHRYTELEKRMLIEVDRERTAAVKLQKQFDAERRAATARVEEMQAQVQEAQFRLARQGQELGSFLTRAELLAEERDRAVSNAEKSASLRAEQESELAAERAKVAELRKQLEAMSAPSKTITRKTRQDPAAPGQRRRVKGKSGDVN</sequence>
<gene>
    <name evidence="4" type="ORF">HMPREF9710_04826</name>
</gene>
<evidence type="ECO:0000259" key="3">
    <source>
        <dbReference type="Pfam" id="PF11740"/>
    </source>
</evidence>
<feature type="domain" description="KfrA N-terminal DNA-binding" evidence="3">
    <location>
        <begin position="32"/>
        <end position="143"/>
    </location>
</feature>
<protein>
    <recommendedName>
        <fullName evidence="3">KfrA N-terminal DNA-binding domain-containing protein</fullName>
    </recommendedName>
</protein>
<dbReference type="OrthoDB" id="9178680at2"/>
<feature type="coiled-coil region" evidence="1">
    <location>
        <begin position="123"/>
        <end position="164"/>
    </location>
</feature>
<evidence type="ECO:0000313" key="4">
    <source>
        <dbReference type="EMBL" id="EKU80008.1"/>
    </source>
</evidence>
<dbReference type="EMBL" id="AGZI01000061">
    <property type="protein sequence ID" value="EKU80008.1"/>
    <property type="molecule type" value="Genomic_DNA"/>
</dbReference>
<feature type="coiled-coil region" evidence="1">
    <location>
        <begin position="204"/>
        <end position="274"/>
    </location>
</feature>